<reference evidence="2" key="1">
    <citation type="submission" date="2025-08" db="UniProtKB">
        <authorList>
            <consortium name="Ensembl"/>
        </authorList>
    </citation>
    <scope>IDENTIFICATION</scope>
</reference>
<organism evidence="2 3">
    <name type="scientific">Nannospalax galili</name>
    <name type="common">Northern Israeli blind subterranean mole rat</name>
    <name type="synonym">Spalax galili</name>
    <dbReference type="NCBI Taxonomy" id="1026970"/>
    <lineage>
        <taxon>Eukaryota</taxon>
        <taxon>Metazoa</taxon>
        <taxon>Chordata</taxon>
        <taxon>Craniata</taxon>
        <taxon>Vertebrata</taxon>
        <taxon>Euteleostomi</taxon>
        <taxon>Mammalia</taxon>
        <taxon>Eutheria</taxon>
        <taxon>Euarchontoglires</taxon>
        <taxon>Glires</taxon>
        <taxon>Rodentia</taxon>
        <taxon>Myomorpha</taxon>
        <taxon>Muroidea</taxon>
        <taxon>Spalacidae</taxon>
        <taxon>Spalacinae</taxon>
        <taxon>Nannospalax</taxon>
    </lineage>
</organism>
<feature type="chain" id="PRO_5034455270" description="WAP domain-containing protein" evidence="1">
    <location>
        <begin position="23"/>
        <end position="109"/>
    </location>
</feature>
<keyword evidence="3" id="KW-1185">Reference proteome</keyword>
<keyword evidence="1" id="KW-0732">Signal</keyword>
<feature type="signal peptide" evidence="1">
    <location>
        <begin position="1"/>
        <end position="22"/>
    </location>
</feature>
<evidence type="ECO:0000256" key="1">
    <source>
        <dbReference type="SAM" id="SignalP"/>
    </source>
</evidence>
<dbReference type="Proteomes" id="UP000694381">
    <property type="component" value="Unassembled WGS sequence"/>
</dbReference>
<protein>
    <recommendedName>
        <fullName evidence="4">WAP domain-containing protein</fullName>
    </recommendedName>
</protein>
<sequence length="109" mass="12164">TAQVGLMKCLSLQFLLLLCTVGLPVSGKWKDRMLSEIRIPDYILSRPKLPQCMNHPTSIQCKTFCKAQLECQVTQSCCAFCGNVCMSLEDAEDVKSDYNIINKMSTVVP</sequence>
<evidence type="ECO:0000313" key="3">
    <source>
        <dbReference type="Proteomes" id="UP000694381"/>
    </source>
</evidence>
<evidence type="ECO:0008006" key="4">
    <source>
        <dbReference type="Google" id="ProtNLM"/>
    </source>
</evidence>
<dbReference type="AlphaFoldDB" id="A0A8C6W4U6"/>
<name>A0A8C6W4U6_NANGA</name>
<dbReference type="GeneTree" id="ENSGT00960000187009"/>
<dbReference type="OMA" id="ICCLSIC"/>
<dbReference type="Ensembl" id="ENSNGAT00000013045.1">
    <property type="protein sequence ID" value="ENSNGAP00000007559.1"/>
    <property type="gene ID" value="ENSNGAG00000010781.1"/>
</dbReference>
<accession>A0A8C6W4U6</accession>
<proteinExistence type="predicted"/>
<evidence type="ECO:0000313" key="2">
    <source>
        <dbReference type="Ensembl" id="ENSNGAP00000007559.1"/>
    </source>
</evidence>
<reference evidence="2" key="2">
    <citation type="submission" date="2025-09" db="UniProtKB">
        <authorList>
            <consortium name="Ensembl"/>
        </authorList>
    </citation>
    <scope>IDENTIFICATION</scope>
</reference>